<keyword evidence="9" id="KW-0028">Amino-acid biosynthesis</keyword>
<evidence type="ECO:0000256" key="9">
    <source>
        <dbReference type="ARBA" id="ARBA00022624"/>
    </source>
</evidence>
<protein>
    <recommendedName>
        <fullName evidence="7">L-threonine dehydratase catabolic TdcB</fullName>
        <ecNumber evidence="6">4.3.1.19</ecNumber>
    </recommendedName>
</protein>
<dbReference type="Proteomes" id="UP001501821">
    <property type="component" value="Unassembled WGS sequence"/>
</dbReference>
<comment type="cofactor">
    <cofactor evidence="1">
        <name>pyridoxal 5'-phosphate</name>
        <dbReference type="ChEBI" id="CHEBI:597326"/>
    </cofactor>
</comment>
<evidence type="ECO:0000256" key="11">
    <source>
        <dbReference type="ARBA" id="ARBA00023239"/>
    </source>
</evidence>
<dbReference type="InterPro" id="IPR002912">
    <property type="entry name" value="ACT_dom"/>
</dbReference>
<sequence length="409" mass="42635">MSIEEWAAAIAEARPLVDAAAVRTPMLESRWLSSALDRPVWLKCENLQRTGSFKIRGAAVRISRLTEEERAHGVVAASAGNHAQGVALAAQQAGIHATVFMPAGAPIPKERATRAYGAEVVFGGRFLEDCLGEARKYADRTGAAFVHPFDHADIVAGQGSLGLEVMEQLPEAATVVVPTGGGGLLAGVAVAVKSRRPDVRVVGVQASMAAAYPPSIAAGHPVRLKEMATMADGIAVGEPGTLTFGLVRDHVDEIRTVSEESMSRALVTLVEREKLVVEPAGAAAAAALMDVASGDADGDFPGPVVVVLSGGNIDPLLLGKVIVHGMSAGRRYLSLQVTIADVPGGLARLLTLVGDLGGNVLEVVHERVSPGLHLGEVEVLLQLETRGEPHAETLLEGLRSSGYVVVERS</sequence>
<accession>A0ABP7HVP2</accession>
<dbReference type="InterPro" id="IPR050147">
    <property type="entry name" value="Ser/Thr_Dehydratase"/>
</dbReference>
<organism evidence="13 14">
    <name type="scientific">Nocardioides panacisoli</name>
    <dbReference type="NCBI Taxonomy" id="627624"/>
    <lineage>
        <taxon>Bacteria</taxon>
        <taxon>Bacillati</taxon>
        <taxon>Actinomycetota</taxon>
        <taxon>Actinomycetes</taxon>
        <taxon>Propionibacteriales</taxon>
        <taxon>Nocardioidaceae</taxon>
        <taxon>Nocardioides</taxon>
    </lineage>
</organism>
<comment type="similarity">
    <text evidence="4">Belongs to the serine/threonine dehydratase family.</text>
</comment>
<proteinExistence type="inferred from homology"/>
<dbReference type="SUPFAM" id="SSF55021">
    <property type="entry name" value="ACT-like"/>
    <property type="match status" value="1"/>
</dbReference>
<dbReference type="InterPro" id="IPR000634">
    <property type="entry name" value="Ser/Thr_deHydtase_PyrdxlP-BS"/>
</dbReference>
<evidence type="ECO:0000256" key="8">
    <source>
        <dbReference type="ARBA" id="ARBA00022533"/>
    </source>
</evidence>
<dbReference type="EC" id="4.3.1.19" evidence="6"/>
<evidence type="ECO:0000256" key="5">
    <source>
        <dbReference type="ARBA" id="ARBA00011447"/>
    </source>
</evidence>
<dbReference type="Pfam" id="PF00291">
    <property type="entry name" value="PALP"/>
    <property type="match status" value="1"/>
</dbReference>
<dbReference type="PANTHER" id="PTHR48078">
    <property type="entry name" value="THREONINE DEHYDRATASE, MITOCHONDRIAL-RELATED"/>
    <property type="match status" value="1"/>
</dbReference>
<keyword evidence="9" id="KW-0100">Branched-chain amino acid biosynthesis</keyword>
<evidence type="ECO:0000259" key="12">
    <source>
        <dbReference type="PROSITE" id="PS51671"/>
    </source>
</evidence>
<dbReference type="PROSITE" id="PS51671">
    <property type="entry name" value="ACT"/>
    <property type="match status" value="1"/>
</dbReference>
<evidence type="ECO:0000256" key="4">
    <source>
        <dbReference type="ARBA" id="ARBA00010869"/>
    </source>
</evidence>
<reference evidence="14" key="1">
    <citation type="journal article" date="2019" name="Int. J. Syst. Evol. Microbiol.">
        <title>The Global Catalogue of Microorganisms (GCM) 10K type strain sequencing project: providing services to taxonomists for standard genome sequencing and annotation.</title>
        <authorList>
            <consortium name="The Broad Institute Genomics Platform"/>
            <consortium name="The Broad Institute Genome Sequencing Center for Infectious Disease"/>
            <person name="Wu L."/>
            <person name="Ma J."/>
        </authorList>
    </citation>
    <scope>NUCLEOTIDE SEQUENCE [LARGE SCALE GENOMIC DNA]</scope>
    <source>
        <strain evidence="14">JCM 16953</strain>
    </source>
</reference>
<keyword evidence="11" id="KW-0456">Lyase</keyword>
<name>A0ABP7HVP2_9ACTN</name>
<dbReference type="Gene3D" id="3.40.50.1100">
    <property type="match status" value="2"/>
</dbReference>
<dbReference type="InterPro" id="IPR005789">
    <property type="entry name" value="Thr_deHydtase_catblc"/>
</dbReference>
<dbReference type="PANTHER" id="PTHR48078:SF6">
    <property type="entry name" value="L-THREONINE DEHYDRATASE CATABOLIC TDCB"/>
    <property type="match status" value="1"/>
</dbReference>
<comment type="subunit">
    <text evidence="5">In the native structure, TdcB is in a dimeric form, whereas in the TdcB-AMP complex, it exists in a tetrameric form (dimer of dimers).</text>
</comment>
<dbReference type="PROSITE" id="PS00165">
    <property type="entry name" value="DEHYDRATASE_SER_THR"/>
    <property type="match status" value="1"/>
</dbReference>
<keyword evidence="8" id="KW-0021">Allosteric enzyme</keyword>
<dbReference type="InterPro" id="IPR001926">
    <property type="entry name" value="TrpB-like_PALP"/>
</dbReference>
<dbReference type="CDD" id="cd01562">
    <property type="entry name" value="Thr-dehyd"/>
    <property type="match status" value="1"/>
</dbReference>
<dbReference type="SUPFAM" id="SSF53686">
    <property type="entry name" value="Tryptophan synthase beta subunit-like PLP-dependent enzymes"/>
    <property type="match status" value="1"/>
</dbReference>
<dbReference type="RefSeq" id="WP_344772210.1">
    <property type="nucleotide sequence ID" value="NZ_BAABAH010000001.1"/>
</dbReference>
<dbReference type="InterPro" id="IPR036052">
    <property type="entry name" value="TrpB-like_PALP_sf"/>
</dbReference>
<evidence type="ECO:0000313" key="13">
    <source>
        <dbReference type="EMBL" id="GAA3804753.1"/>
    </source>
</evidence>
<dbReference type="InterPro" id="IPR045865">
    <property type="entry name" value="ACT-like_dom_sf"/>
</dbReference>
<comment type="pathway">
    <text evidence="3">Amino-acid degradation; L-threonine degradation via propanoate pathway; propanoate from L-threonine: step 1/4.</text>
</comment>
<evidence type="ECO:0000256" key="3">
    <source>
        <dbReference type="ARBA" id="ARBA00004958"/>
    </source>
</evidence>
<evidence type="ECO:0000256" key="10">
    <source>
        <dbReference type="ARBA" id="ARBA00022898"/>
    </source>
</evidence>
<feature type="domain" description="ACT" evidence="12">
    <location>
        <begin position="334"/>
        <end position="409"/>
    </location>
</feature>
<evidence type="ECO:0000313" key="14">
    <source>
        <dbReference type="Proteomes" id="UP001501821"/>
    </source>
</evidence>
<evidence type="ECO:0000256" key="6">
    <source>
        <dbReference type="ARBA" id="ARBA00012096"/>
    </source>
</evidence>
<comment type="caution">
    <text evidence="13">The sequence shown here is derived from an EMBL/GenBank/DDBJ whole genome shotgun (WGS) entry which is preliminary data.</text>
</comment>
<keyword evidence="10" id="KW-0663">Pyridoxal phosphate</keyword>
<evidence type="ECO:0000256" key="2">
    <source>
        <dbReference type="ARBA" id="ARBA00004810"/>
    </source>
</evidence>
<dbReference type="InterPro" id="IPR044561">
    <property type="entry name" value="ACT_ThrD-II-like"/>
</dbReference>
<keyword evidence="14" id="KW-1185">Reference proteome</keyword>
<gene>
    <name evidence="13" type="primary">ilvA</name>
    <name evidence="13" type="ORF">GCM10022242_04990</name>
</gene>
<evidence type="ECO:0000256" key="7">
    <source>
        <dbReference type="ARBA" id="ARBA00022248"/>
    </source>
</evidence>
<evidence type="ECO:0000256" key="1">
    <source>
        <dbReference type="ARBA" id="ARBA00001933"/>
    </source>
</evidence>
<keyword evidence="9" id="KW-0412">Isoleucine biosynthesis</keyword>
<dbReference type="CDD" id="cd04886">
    <property type="entry name" value="ACT_ThrD-II-like"/>
    <property type="match status" value="1"/>
</dbReference>
<dbReference type="NCBIfam" id="TIGR01127">
    <property type="entry name" value="ilvA_1Cterm"/>
    <property type="match status" value="1"/>
</dbReference>
<comment type="pathway">
    <text evidence="2">Amino-acid biosynthesis; L-isoleucine biosynthesis; 2-oxobutanoate from L-threonine: step 1/1.</text>
</comment>
<dbReference type="EMBL" id="BAABAH010000001">
    <property type="protein sequence ID" value="GAA3804753.1"/>
    <property type="molecule type" value="Genomic_DNA"/>
</dbReference>